<sequence>MSIECSFPHSMYLIQAYPKSCCFCCCSSFGDNRLVSYCGCPNFQLRTRTCPTSTHTCMYPPIQNATSDIGLMCKVLLHRAPRPLITPQINADFRGPQSRSIHSGLVLFR</sequence>
<dbReference type="Proteomes" id="UP000053989">
    <property type="component" value="Unassembled WGS sequence"/>
</dbReference>
<evidence type="ECO:0000313" key="1">
    <source>
        <dbReference type="EMBL" id="KIM59982.1"/>
    </source>
</evidence>
<organism evidence="1 2">
    <name type="scientific">Scleroderma citrinum Foug A</name>
    <dbReference type="NCBI Taxonomy" id="1036808"/>
    <lineage>
        <taxon>Eukaryota</taxon>
        <taxon>Fungi</taxon>
        <taxon>Dikarya</taxon>
        <taxon>Basidiomycota</taxon>
        <taxon>Agaricomycotina</taxon>
        <taxon>Agaricomycetes</taxon>
        <taxon>Agaricomycetidae</taxon>
        <taxon>Boletales</taxon>
        <taxon>Sclerodermatineae</taxon>
        <taxon>Sclerodermataceae</taxon>
        <taxon>Scleroderma</taxon>
    </lineage>
</organism>
<dbReference type="InParanoid" id="A0A0C3A5I7"/>
<evidence type="ECO:0000313" key="2">
    <source>
        <dbReference type="Proteomes" id="UP000053989"/>
    </source>
</evidence>
<protein>
    <submittedName>
        <fullName evidence="1">Uncharacterized protein</fullName>
    </submittedName>
</protein>
<dbReference type="AlphaFoldDB" id="A0A0C3A5I7"/>
<reference evidence="1 2" key="1">
    <citation type="submission" date="2014-04" db="EMBL/GenBank/DDBJ databases">
        <authorList>
            <consortium name="DOE Joint Genome Institute"/>
            <person name="Kuo A."/>
            <person name="Kohler A."/>
            <person name="Nagy L.G."/>
            <person name="Floudas D."/>
            <person name="Copeland A."/>
            <person name="Barry K.W."/>
            <person name="Cichocki N."/>
            <person name="Veneault-Fourrey C."/>
            <person name="LaButti K."/>
            <person name="Lindquist E.A."/>
            <person name="Lipzen A."/>
            <person name="Lundell T."/>
            <person name="Morin E."/>
            <person name="Murat C."/>
            <person name="Sun H."/>
            <person name="Tunlid A."/>
            <person name="Henrissat B."/>
            <person name="Grigoriev I.V."/>
            <person name="Hibbett D.S."/>
            <person name="Martin F."/>
            <person name="Nordberg H.P."/>
            <person name="Cantor M.N."/>
            <person name="Hua S.X."/>
        </authorList>
    </citation>
    <scope>NUCLEOTIDE SEQUENCE [LARGE SCALE GENOMIC DNA]</scope>
    <source>
        <strain evidence="1 2">Foug A</strain>
    </source>
</reference>
<name>A0A0C3A5I7_9AGAM</name>
<keyword evidence="2" id="KW-1185">Reference proteome</keyword>
<reference evidence="2" key="2">
    <citation type="submission" date="2015-01" db="EMBL/GenBank/DDBJ databases">
        <title>Evolutionary Origins and Diversification of the Mycorrhizal Mutualists.</title>
        <authorList>
            <consortium name="DOE Joint Genome Institute"/>
            <consortium name="Mycorrhizal Genomics Consortium"/>
            <person name="Kohler A."/>
            <person name="Kuo A."/>
            <person name="Nagy L.G."/>
            <person name="Floudas D."/>
            <person name="Copeland A."/>
            <person name="Barry K.W."/>
            <person name="Cichocki N."/>
            <person name="Veneault-Fourrey C."/>
            <person name="LaButti K."/>
            <person name="Lindquist E.A."/>
            <person name="Lipzen A."/>
            <person name="Lundell T."/>
            <person name="Morin E."/>
            <person name="Murat C."/>
            <person name="Riley R."/>
            <person name="Ohm R."/>
            <person name="Sun H."/>
            <person name="Tunlid A."/>
            <person name="Henrissat B."/>
            <person name="Grigoriev I.V."/>
            <person name="Hibbett D.S."/>
            <person name="Martin F."/>
        </authorList>
    </citation>
    <scope>NUCLEOTIDE SEQUENCE [LARGE SCALE GENOMIC DNA]</scope>
    <source>
        <strain evidence="2">Foug A</strain>
    </source>
</reference>
<dbReference type="EMBL" id="KN822067">
    <property type="protein sequence ID" value="KIM59982.1"/>
    <property type="molecule type" value="Genomic_DNA"/>
</dbReference>
<gene>
    <name evidence="1" type="ORF">SCLCIDRAFT_974924</name>
</gene>
<dbReference type="HOGENOM" id="CLU_2185512_0_0_1"/>
<proteinExistence type="predicted"/>
<accession>A0A0C3A5I7</accession>